<comment type="caution">
    <text evidence="1">The sequence shown here is derived from an EMBL/GenBank/DDBJ whole genome shotgun (WGS) entry which is preliminary data.</text>
</comment>
<organism evidence="1 2">
    <name type="scientific">Falsigemmobacter intermedius</name>
    <dbReference type="NCBI Taxonomy" id="1553448"/>
    <lineage>
        <taxon>Bacteria</taxon>
        <taxon>Pseudomonadati</taxon>
        <taxon>Pseudomonadota</taxon>
        <taxon>Alphaproteobacteria</taxon>
        <taxon>Rhodobacterales</taxon>
        <taxon>Paracoccaceae</taxon>
        <taxon>Falsigemmobacter</taxon>
    </lineage>
</organism>
<dbReference type="OrthoDB" id="5771032at2"/>
<dbReference type="InterPro" id="IPR041881">
    <property type="entry name" value="PqqD_sf"/>
</dbReference>
<dbReference type="Pfam" id="PF05402">
    <property type="entry name" value="PqqD"/>
    <property type="match status" value="1"/>
</dbReference>
<name>A0A444MBA6_9RHOB</name>
<dbReference type="AlphaFoldDB" id="A0A444MBA6"/>
<protein>
    <submittedName>
        <fullName evidence="1">PqqD family peptide modification chaperone</fullName>
    </submittedName>
</protein>
<accession>A0A444MBA6</accession>
<dbReference type="Gene3D" id="3.40.50.300">
    <property type="entry name" value="P-loop containing nucleotide triphosphate hydrolases"/>
    <property type="match status" value="1"/>
</dbReference>
<reference evidence="1 2" key="1">
    <citation type="journal article" date="2015" name="Int. J. Syst. Evol. Microbiol.">
        <title>Gemmobacter intermedius sp. nov., isolated from a white stork (Ciconia ciconia).</title>
        <authorList>
            <person name="Kampfer P."/>
            <person name="Jerzak L."/>
            <person name="Wilharm G."/>
            <person name="Golke J."/>
            <person name="Busse H.J."/>
            <person name="Glaeser S.P."/>
        </authorList>
    </citation>
    <scope>NUCLEOTIDE SEQUENCE [LARGE SCALE GENOMIC DNA]</scope>
    <source>
        <strain evidence="1 2">119/4</strain>
    </source>
</reference>
<dbReference type="RefSeq" id="WP_128489131.1">
    <property type="nucleotide sequence ID" value="NZ_JBHLXB010000003.1"/>
</dbReference>
<dbReference type="InterPro" id="IPR027417">
    <property type="entry name" value="P-loop_NTPase"/>
</dbReference>
<gene>
    <name evidence="1" type="ORF">EP867_11020</name>
</gene>
<proteinExistence type="predicted"/>
<dbReference type="Gene3D" id="1.10.10.1150">
    <property type="entry name" value="Coenzyme PQQ synthesis protein D (PqqD)"/>
    <property type="match status" value="1"/>
</dbReference>
<sequence>MRRAGLRGAALQGWSFDRRAAPLLLPDDPALKEALLRCLDGWSLQPVRSRPDEALAIAREASCGRWKITSRYSDRPTGALPLASAVCALIADLSLARLESGEDLLGLHAAAVALGGQAFVLTGPARAGKTSFATRLAAEPGAEFICDDVLAITPDDQAMSFGIAPRLRLPLPPDPTLRRLLGGGAVLQDDRYAYVRLPSAQPCGAKSPIAAILSFERRGDHPPSLRALPPEAALPLLLRQTLTRFETASQALDRLTALTMRLPRARLICSDPDEGIALLRAWQAQGLPQDLPEALLPLSPQAAAPDLPRPASGQIFARNPAVRLRASGQMVWLWQEEDGFLWELNPMAHALWQMLEMPGSVDDLAEVMAELFPDTAPARIREDLGRCLAQFHQEGLVVVR</sequence>
<evidence type="ECO:0000313" key="2">
    <source>
        <dbReference type="Proteomes" id="UP000287168"/>
    </source>
</evidence>
<keyword evidence="2" id="KW-1185">Reference proteome</keyword>
<dbReference type="InterPro" id="IPR008792">
    <property type="entry name" value="PQQD"/>
</dbReference>
<evidence type="ECO:0000313" key="1">
    <source>
        <dbReference type="EMBL" id="RWY41010.1"/>
    </source>
</evidence>
<dbReference type="SUPFAM" id="SSF53795">
    <property type="entry name" value="PEP carboxykinase-like"/>
    <property type="match status" value="1"/>
</dbReference>
<dbReference type="Proteomes" id="UP000287168">
    <property type="component" value="Unassembled WGS sequence"/>
</dbReference>
<dbReference type="EMBL" id="SBLC01000013">
    <property type="protein sequence ID" value="RWY41010.1"/>
    <property type="molecule type" value="Genomic_DNA"/>
</dbReference>